<protein>
    <recommendedName>
        <fullName evidence="4">Nitrogen fixation protein NifQ</fullName>
    </recommendedName>
</protein>
<dbReference type="InterPro" id="IPR006975">
    <property type="entry name" value="NifQ"/>
</dbReference>
<dbReference type="Pfam" id="PF04891">
    <property type="entry name" value="NifQ"/>
    <property type="match status" value="1"/>
</dbReference>
<feature type="region of interest" description="Disordered" evidence="1">
    <location>
        <begin position="1"/>
        <end position="22"/>
    </location>
</feature>
<dbReference type="AlphaFoldDB" id="A0A2K8U7H1"/>
<evidence type="ECO:0000256" key="1">
    <source>
        <dbReference type="SAM" id="MobiDB-lite"/>
    </source>
</evidence>
<dbReference type="Proteomes" id="UP000232638">
    <property type="component" value="Chromosome"/>
</dbReference>
<dbReference type="EMBL" id="CP020370">
    <property type="protein sequence ID" value="AUB81495.1"/>
    <property type="molecule type" value="Genomic_DNA"/>
</dbReference>
<evidence type="ECO:0000313" key="2">
    <source>
        <dbReference type="EMBL" id="AUB81495.1"/>
    </source>
</evidence>
<dbReference type="OrthoDB" id="192277at2"/>
<keyword evidence="3" id="KW-1185">Reference proteome</keyword>
<evidence type="ECO:0000313" key="3">
    <source>
        <dbReference type="Proteomes" id="UP000232638"/>
    </source>
</evidence>
<dbReference type="GO" id="GO:0009399">
    <property type="term" value="P:nitrogen fixation"/>
    <property type="evidence" value="ECO:0007669"/>
    <property type="project" value="InterPro"/>
</dbReference>
<dbReference type="KEGG" id="tsy:THSYN_11390"/>
<evidence type="ECO:0008006" key="4">
    <source>
        <dbReference type="Google" id="ProtNLM"/>
    </source>
</evidence>
<gene>
    <name evidence="2" type="ORF">THSYN_11390</name>
</gene>
<dbReference type="GO" id="GO:0030151">
    <property type="term" value="F:molybdenum ion binding"/>
    <property type="evidence" value="ECO:0007669"/>
    <property type="project" value="InterPro"/>
</dbReference>
<sequence length="204" mass="21930">MTTPPLPKVPAHDAAGPVPAPPIGDGRSLLAAARDPREALTLAFAGVIGRALDAGRRPLIRGLAEADFQRLLAAFFPGAALRNGDPGQAPPDEFDELLELLLESRREPSETLTWLSHAIAAAAMRDNHLWQDLGLPNRPLLSHLMATCFPALAALNVGDMKWKKFFYRQLCERAAVPICKSPNCADCVDVADCFGHGEDAAPRP</sequence>
<dbReference type="RefSeq" id="WP_100919265.1">
    <property type="nucleotide sequence ID" value="NZ_CP020370.1"/>
</dbReference>
<accession>A0A2K8U7H1</accession>
<reference evidence="2 3" key="1">
    <citation type="submission" date="2017-03" db="EMBL/GenBank/DDBJ databases">
        <title>Complete genome sequence of Candidatus 'Thiodictyon syntrophicum' sp. nov. strain Cad16T, a photolithoautotroph purple sulfur bacterium isolated from an alpine meromictic lake.</title>
        <authorList>
            <person name="Luedin S.M."/>
            <person name="Pothier J.F."/>
            <person name="Danza F."/>
            <person name="Storelli N."/>
            <person name="Wittwer M."/>
            <person name="Tonolla M."/>
        </authorList>
    </citation>
    <scope>NUCLEOTIDE SEQUENCE [LARGE SCALE GENOMIC DNA]</scope>
    <source>
        <strain evidence="2 3">Cad16T</strain>
    </source>
</reference>
<name>A0A2K8U7H1_9GAMM</name>
<organism evidence="2 3">
    <name type="scientific">Candidatus Thiodictyon syntrophicum</name>
    <dbReference type="NCBI Taxonomy" id="1166950"/>
    <lineage>
        <taxon>Bacteria</taxon>
        <taxon>Pseudomonadati</taxon>
        <taxon>Pseudomonadota</taxon>
        <taxon>Gammaproteobacteria</taxon>
        <taxon>Chromatiales</taxon>
        <taxon>Chromatiaceae</taxon>
        <taxon>Thiodictyon</taxon>
    </lineage>
</organism>
<proteinExistence type="predicted"/>